<keyword evidence="1" id="KW-0472">Membrane</keyword>
<dbReference type="OrthoDB" id="7189263at2"/>
<accession>A0A1E8FDW7</accession>
<dbReference type="Proteomes" id="UP000176037">
    <property type="component" value="Unassembled WGS sequence"/>
</dbReference>
<evidence type="ECO:0000259" key="2">
    <source>
        <dbReference type="PROSITE" id="PS51502"/>
    </source>
</evidence>
<proteinExistence type="predicted"/>
<dbReference type="PROSITE" id="PS51318">
    <property type="entry name" value="TAT"/>
    <property type="match status" value="1"/>
</dbReference>
<name>A0A1E8FDW7_9ALTE</name>
<dbReference type="PROSITE" id="PS51502">
    <property type="entry name" value="S_R_A_B_BARREL"/>
    <property type="match status" value="1"/>
</dbReference>
<evidence type="ECO:0000313" key="3">
    <source>
        <dbReference type="EMBL" id="OFI34111.1"/>
    </source>
</evidence>
<sequence>MKNTTNHERRNFLVKTGAVASTVAVAPAALATAGSAVLPVIRHSVFFWLKNPGNQADRDALIAGLKTLGAIETVKGIQIGVPASTEKRDVVDNSFDVSEMLLFDSVEGQNSYQSHPVHLAFVKNCEHLWRKVVVYDSIAV</sequence>
<keyword evidence="1" id="KW-0812">Transmembrane</keyword>
<evidence type="ECO:0000256" key="1">
    <source>
        <dbReference type="SAM" id="Phobius"/>
    </source>
</evidence>
<dbReference type="STRING" id="1856405.BFC17_21440"/>
<dbReference type="EMBL" id="MJIC01000014">
    <property type="protein sequence ID" value="OFI34111.1"/>
    <property type="molecule type" value="Genomic_DNA"/>
</dbReference>
<evidence type="ECO:0000313" key="4">
    <source>
        <dbReference type="Proteomes" id="UP000176037"/>
    </source>
</evidence>
<dbReference type="InterPro" id="IPR013097">
    <property type="entry name" value="Dabb"/>
</dbReference>
<dbReference type="InterPro" id="IPR006311">
    <property type="entry name" value="TAT_signal"/>
</dbReference>
<dbReference type="Pfam" id="PF07876">
    <property type="entry name" value="Dabb"/>
    <property type="match status" value="1"/>
</dbReference>
<comment type="caution">
    <text evidence="3">The sequence shown here is derived from an EMBL/GenBank/DDBJ whole genome shotgun (WGS) entry which is preliminary data.</text>
</comment>
<dbReference type="SMART" id="SM00886">
    <property type="entry name" value="Dabb"/>
    <property type="match status" value="1"/>
</dbReference>
<dbReference type="InterPro" id="IPR011008">
    <property type="entry name" value="Dimeric_a/b-barrel"/>
</dbReference>
<protein>
    <recommendedName>
        <fullName evidence="2">Stress-response A/B barrel domain-containing protein</fullName>
    </recommendedName>
</protein>
<dbReference type="SUPFAM" id="SSF54909">
    <property type="entry name" value="Dimeric alpha+beta barrel"/>
    <property type="match status" value="1"/>
</dbReference>
<keyword evidence="1" id="KW-1133">Transmembrane helix</keyword>
<feature type="transmembrane region" description="Helical" evidence="1">
    <location>
        <begin position="12"/>
        <end position="41"/>
    </location>
</feature>
<dbReference type="AlphaFoldDB" id="A0A1E8FDW7"/>
<dbReference type="Gene3D" id="3.30.70.100">
    <property type="match status" value="1"/>
</dbReference>
<gene>
    <name evidence="3" type="ORF">BFC17_21440</name>
</gene>
<reference evidence="3 4" key="1">
    <citation type="submission" date="2016-09" db="EMBL/GenBank/DDBJ databases">
        <title>Alteromonas lipolytica, a new species isolated from sea water.</title>
        <authorList>
            <person name="Wu Y.-H."/>
            <person name="Cheng H."/>
            <person name="Xu X.-W."/>
        </authorList>
    </citation>
    <scope>NUCLEOTIDE SEQUENCE [LARGE SCALE GENOMIC DNA]</scope>
    <source>
        <strain evidence="3 4">JW12</strain>
    </source>
</reference>
<dbReference type="RefSeq" id="WP_070177039.1">
    <property type="nucleotide sequence ID" value="NZ_BMJR01000003.1"/>
</dbReference>
<keyword evidence="4" id="KW-1185">Reference proteome</keyword>
<feature type="domain" description="Stress-response A/B barrel" evidence="2">
    <location>
        <begin position="41"/>
        <end position="137"/>
    </location>
</feature>
<organism evidence="3 4">
    <name type="scientific">Alteromonas lipolytica</name>
    <dbReference type="NCBI Taxonomy" id="1856405"/>
    <lineage>
        <taxon>Bacteria</taxon>
        <taxon>Pseudomonadati</taxon>
        <taxon>Pseudomonadota</taxon>
        <taxon>Gammaproteobacteria</taxon>
        <taxon>Alteromonadales</taxon>
        <taxon>Alteromonadaceae</taxon>
        <taxon>Alteromonas/Salinimonas group</taxon>
        <taxon>Alteromonas</taxon>
    </lineage>
</organism>